<name>A0A1R1PY88_ZANCU</name>
<dbReference type="AlphaFoldDB" id="A0A1R1PY88"/>
<sequence length="178" mass="20210">MKNDEVSVSRIEATQETMDFFTYLSAEPLFSNNNTLSEILELFVPPGRSSPDIPNTPLPLYESPPPSYTNLMQLNCSDHNSECNSESCTIMQRLNGLCEQVVINEPPESFDDEIPFMSTSFNYSCRSINTVKNKPSDASMRSFNSRKAFENQFCVIESLSTEIQLQLLLYEMLCSRKS</sequence>
<proteinExistence type="predicted"/>
<protein>
    <submittedName>
        <fullName evidence="1">Uncharacterized protein</fullName>
    </submittedName>
</protein>
<dbReference type="EMBL" id="LSSK01000029">
    <property type="protein sequence ID" value="OMH85912.1"/>
    <property type="molecule type" value="Genomic_DNA"/>
</dbReference>
<reference evidence="2" key="1">
    <citation type="submission" date="2017-01" db="EMBL/GenBank/DDBJ databases">
        <authorList>
            <person name="Wang Y."/>
            <person name="White M."/>
            <person name="Kvist S."/>
            <person name="Moncalvo J.-M."/>
        </authorList>
    </citation>
    <scope>NUCLEOTIDE SEQUENCE [LARGE SCALE GENOMIC DNA]</scope>
    <source>
        <strain evidence="2">COL-18-3</strain>
    </source>
</reference>
<evidence type="ECO:0000313" key="2">
    <source>
        <dbReference type="Proteomes" id="UP000188320"/>
    </source>
</evidence>
<evidence type="ECO:0000313" key="1">
    <source>
        <dbReference type="EMBL" id="OMH85912.1"/>
    </source>
</evidence>
<organism evidence="1 2">
    <name type="scientific">Zancudomyces culisetae</name>
    <name type="common">Gut fungus</name>
    <name type="synonym">Smittium culisetae</name>
    <dbReference type="NCBI Taxonomy" id="1213189"/>
    <lineage>
        <taxon>Eukaryota</taxon>
        <taxon>Fungi</taxon>
        <taxon>Fungi incertae sedis</taxon>
        <taxon>Zoopagomycota</taxon>
        <taxon>Kickxellomycotina</taxon>
        <taxon>Harpellomycetes</taxon>
        <taxon>Harpellales</taxon>
        <taxon>Legeriomycetaceae</taxon>
        <taxon>Zancudomyces</taxon>
    </lineage>
</organism>
<comment type="caution">
    <text evidence="1">The sequence shown here is derived from an EMBL/GenBank/DDBJ whole genome shotgun (WGS) entry which is preliminary data.</text>
</comment>
<keyword evidence="2" id="KW-1185">Reference proteome</keyword>
<accession>A0A1R1PY88</accession>
<dbReference type="Proteomes" id="UP000188320">
    <property type="component" value="Unassembled WGS sequence"/>
</dbReference>
<gene>
    <name evidence="1" type="ORF">AX774_g529</name>
</gene>